<dbReference type="Gene3D" id="1.10.246.150">
    <property type="match status" value="1"/>
</dbReference>
<dbReference type="EMBL" id="JACBXX010000125">
    <property type="protein sequence ID" value="NYS96606.1"/>
    <property type="molecule type" value="Genomic_DNA"/>
</dbReference>
<evidence type="ECO:0000313" key="2">
    <source>
        <dbReference type="Proteomes" id="UP000589521"/>
    </source>
</evidence>
<dbReference type="Proteomes" id="UP000589521">
    <property type="component" value="Unassembled WGS sequence"/>
</dbReference>
<protein>
    <submittedName>
        <fullName evidence="1">Phage head-tail connector protein</fullName>
    </submittedName>
</protein>
<name>A0A7Z0M6I0_9STRE</name>
<dbReference type="RefSeq" id="WP_179925326.1">
    <property type="nucleotide sequence ID" value="NZ_JACBXX010000125.1"/>
</dbReference>
<comment type="caution">
    <text evidence="1">The sequence shown here is derived from an EMBL/GenBank/DDBJ whole genome shotgun (WGS) entry which is preliminary data.</text>
</comment>
<accession>A0A7Z0M6I0</accession>
<organism evidence="1 2">
    <name type="scientific">Streptococcus danieliae</name>
    <dbReference type="NCBI Taxonomy" id="747656"/>
    <lineage>
        <taxon>Bacteria</taxon>
        <taxon>Bacillati</taxon>
        <taxon>Bacillota</taxon>
        <taxon>Bacilli</taxon>
        <taxon>Lactobacillales</taxon>
        <taxon>Streptococcaceae</taxon>
        <taxon>Streptococcus</taxon>
    </lineage>
</organism>
<sequence length="116" mass="13291">MEENAQLAKIKRRLGIASTDTEEDTLLTDLIADAESYFKLLVGVSEIDSKYQFMIENVVYKLYGRKGSEGVTSETVDGYTVTYQEWDNLFKPYMKILDKDFGIDGSLRQKGKVRFL</sequence>
<evidence type="ECO:0000313" key="1">
    <source>
        <dbReference type="EMBL" id="NYS96606.1"/>
    </source>
</evidence>
<gene>
    <name evidence="1" type="ORF">HZY94_05370</name>
</gene>
<reference evidence="1 2" key="1">
    <citation type="submission" date="2020-07" db="EMBL/GenBank/DDBJ databases">
        <title>MOT database genomes.</title>
        <authorList>
            <person name="Joseph S."/>
            <person name="Aduse-Opoku J."/>
            <person name="Hashim A."/>
            <person name="Wade W."/>
            <person name="Curtis M."/>
        </authorList>
    </citation>
    <scope>NUCLEOTIDE SEQUENCE [LARGE SCALE GENOMIC DNA]</scope>
    <source>
        <strain evidence="1 2">STR</strain>
    </source>
</reference>
<proteinExistence type="predicted"/>
<dbReference type="Pfam" id="PF05135">
    <property type="entry name" value="Phage_connect_1"/>
    <property type="match status" value="1"/>
</dbReference>
<dbReference type="AlphaFoldDB" id="A0A7Z0M6I0"/>
<dbReference type="InterPro" id="IPR053746">
    <property type="entry name" value="Viral_HT_Connector_Assembly"/>
</dbReference>
<dbReference type="InterPro" id="IPR021146">
    <property type="entry name" value="Phage_gp6-like_head-tail"/>
</dbReference>